<feature type="region of interest" description="Disordered" evidence="1">
    <location>
        <begin position="26"/>
        <end position="67"/>
    </location>
</feature>
<dbReference type="InParanoid" id="G0VA75"/>
<reference key="2">
    <citation type="submission" date="2011-08" db="EMBL/GenBank/DDBJ databases">
        <title>Genome sequence of Naumovozyma castellii.</title>
        <authorList>
            <person name="Gordon J.L."/>
            <person name="Armisen D."/>
            <person name="Proux-Wera E."/>
            <person name="OhEigeartaigh S.S."/>
            <person name="Byrne K.P."/>
            <person name="Wolfe K.H."/>
        </authorList>
    </citation>
    <scope>NUCLEOTIDE SEQUENCE</scope>
    <source>
        <strain>Type strain:CBS 4309</strain>
    </source>
</reference>
<sequence length="184" mass="22018">MGSRIQDPNSIKHYIPHMQANTTTQNTHTFRNPFHNGDTRQTTLRDEATPRTMPTLEPTPQQKKRHMSLPVSLFRHMRRFSPATHHSTVSFSKPVDESIFSLYNNYQEEKYRNIKPSIFLKKKLSETENEIEKERQMREFSERYWLMENELNESLFESSSDEEEEDEDWDFEVSDDECISYCEI</sequence>
<name>G0VA75_NAUCA</name>
<protein>
    <submittedName>
        <fullName evidence="2">Uncharacterized protein</fullName>
    </submittedName>
</protein>
<evidence type="ECO:0000313" key="3">
    <source>
        <dbReference type="Proteomes" id="UP000001640"/>
    </source>
</evidence>
<accession>G0VA75</accession>
<organism evidence="2 3">
    <name type="scientific">Naumovozyma castellii</name>
    <name type="common">Yeast</name>
    <name type="synonym">Saccharomyces castellii</name>
    <dbReference type="NCBI Taxonomy" id="27288"/>
    <lineage>
        <taxon>Eukaryota</taxon>
        <taxon>Fungi</taxon>
        <taxon>Dikarya</taxon>
        <taxon>Ascomycota</taxon>
        <taxon>Saccharomycotina</taxon>
        <taxon>Saccharomycetes</taxon>
        <taxon>Saccharomycetales</taxon>
        <taxon>Saccharomycetaceae</taxon>
        <taxon>Naumovozyma</taxon>
    </lineage>
</organism>
<reference evidence="2 3" key="1">
    <citation type="journal article" date="2011" name="Proc. Natl. Acad. Sci. U.S.A.">
        <title>Evolutionary erosion of yeast sex chromosomes by mating-type switching accidents.</title>
        <authorList>
            <person name="Gordon J.L."/>
            <person name="Armisen D."/>
            <person name="Proux-Wera E."/>
            <person name="Oheigeartaigh S.S."/>
            <person name="Byrne K.P."/>
            <person name="Wolfe K.H."/>
        </authorList>
    </citation>
    <scope>NUCLEOTIDE SEQUENCE [LARGE SCALE GENOMIC DNA]</scope>
    <source>
        <strain evidence="3">ATCC 76901 / BCRC 22586 / CBS 4309 / NBRC 1992 / NRRL Y-12630</strain>
    </source>
</reference>
<dbReference type="EMBL" id="HE576753">
    <property type="protein sequence ID" value="CCC68805.1"/>
    <property type="molecule type" value="Genomic_DNA"/>
</dbReference>
<dbReference type="HOGENOM" id="CLU_1468560_0_0_1"/>
<dbReference type="KEGG" id="ncs:NCAS_0B07210"/>
<keyword evidence="3" id="KW-1185">Reference proteome</keyword>
<evidence type="ECO:0000313" key="2">
    <source>
        <dbReference type="EMBL" id="CCC68805.1"/>
    </source>
</evidence>
<dbReference type="AlphaFoldDB" id="G0VA75"/>
<proteinExistence type="predicted"/>
<dbReference type="GeneID" id="96902362"/>
<dbReference type="RefSeq" id="XP_003675176.1">
    <property type="nucleotide sequence ID" value="XM_003675128.1"/>
</dbReference>
<dbReference type="Proteomes" id="UP000001640">
    <property type="component" value="Chromosome 2"/>
</dbReference>
<gene>
    <name evidence="2" type="primary">NCAS0B07210</name>
    <name evidence="2" type="ordered locus">NCAS_0B07210</name>
</gene>
<evidence type="ECO:0000256" key="1">
    <source>
        <dbReference type="SAM" id="MobiDB-lite"/>
    </source>
</evidence>